<name>A0ABS6CZ98_9FIRM</name>
<comment type="caution">
    <text evidence="1">The sequence shown here is derived from an EMBL/GenBank/DDBJ whole genome shotgun (WGS) entry which is preliminary data.</text>
</comment>
<dbReference type="RefSeq" id="WP_216239010.1">
    <property type="nucleotide sequence ID" value="NZ_JABACJ020000001.1"/>
</dbReference>
<dbReference type="Proteomes" id="UP000723714">
    <property type="component" value="Unassembled WGS sequence"/>
</dbReference>
<dbReference type="Pfam" id="PF18988">
    <property type="entry name" value="DUF5721"/>
    <property type="match status" value="1"/>
</dbReference>
<evidence type="ECO:0000313" key="1">
    <source>
        <dbReference type="EMBL" id="MBU3874633.1"/>
    </source>
</evidence>
<proteinExistence type="predicted"/>
<sequence>MIALKLTSVKNFMSHLLLSETFDNFLFIEGEIVTFNTFTIDGYIQKAFFPEEDPPLMYSSWKDLRDYCFTLIKGKKTPLSFKFIFSLSPNNIARLITQNNLDYTPDQVQGLYLNIRYDGTTLQCITGTSLKTFTMDKSLEQAWDTMVQKYLSQKQIPYERDQ</sequence>
<keyword evidence="2" id="KW-1185">Reference proteome</keyword>
<accession>A0ABS6CZ98</accession>
<dbReference type="EMBL" id="JABACJ020000001">
    <property type="protein sequence ID" value="MBU3874633.1"/>
    <property type="molecule type" value="Genomic_DNA"/>
</dbReference>
<gene>
    <name evidence="1" type="ORF">HGO97_002250</name>
</gene>
<evidence type="ECO:0008006" key="3">
    <source>
        <dbReference type="Google" id="ProtNLM"/>
    </source>
</evidence>
<organism evidence="1 2">
    <name type="scientific">Faecalicatena faecalis</name>
    <dbReference type="NCBI Taxonomy" id="2726362"/>
    <lineage>
        <taxon>Bacteria</taxon>
        <taxon>Bacillati</taxon>
        <taxon>Bacillota</taxon>
        <taxon>Clostridia</taxon>
        <taxon>Lachnospirales</taxon>
        <taxon>Lachnospiraceae</taxon>
        <taxon>Faecalicatena</taxon>
    </lineage>
</organism>
<evidence type="ECO:0000313" key="2">
    <source>
        <dbReference type="Proteomes" id="UP000723714"/>
    </source>
</evidence>
<dbReference type="InterPro" id="IPR043779">
    <property type="entry name" value="DUF5721"/>
</dbReference>
<reference evidence="1 2" key="1">
    <citation type="submission" date="2021-06" db="EMBL/GenBank/DDBJ databases">
        <title>Faecalicatena sp. nov. isolated from porcine feces.</title>
        <authorList>
            <person name="Oh B.S."/>
            <person name="Lee J.H."/>
        </authorList>
    </citation>
    <scope>NUCLEOTIDE SEQUENCE [LARGE SCALE GENOMIC DNA]</scope>
    <source>
        <strain evidence="1 2">AGMB00832</strain>
    </source>
</reference>
<protein>
    <recommendedName>
        <fullName evidence="3">KTSC domain-containing protein</fullName>
    </recommendedName>
</protein>